<dbReference type="PANTHER" id="PTHR45626:SF17">
    <property type="entry name" value="HELICASE-LIKE TRANSCRIPTION FACTOR"/>
    <property type="match status" value="1"/>
</dbReference>
<keyword evidence="3" id="KW-0347">Helicase</keyword>
<dbReference type="InterPro" id="IPR027417">
    <property type="entry name" value="P-loop_NTPase"/>
</dbReference>
<evidence type="ECO:0000256" key="3">
    <source>
        <dbReference type="ARBA" id="ARBA00022806"/>
    </source>
</evidence>
<dbReference type="Proteomes" id="UP000076552">
    <property type="component" value="Unassembled WGS sequence"/>
</dbReference>
<keyword evidence="2" id="KW-0378">Hydrolase</keyword>
<dbReference type="GO" id="GO:0005634">
    <property type="term" value="C:nucleus"/>
    <property type="evidence" value="ECO:0007669"/>
    <property type="project" value="TreeGrafter"/>
</dbReference>
<accession>A0A166V050</accession>
<proteinExistence type="predicted"/>
<dbReference type="Pfam" id="PF00271">
    <property type="entry name" value="Helicase_C"/>
    <property type="match status" value="1"/>
</dbReference>
<feature type="region of interest" description="Disordered" evidence="5">
    <location>
        <begin position="105"/>
        <end position="134"/>
    </location>
</feature>
<evidence type="ECO:0000313" key="8">
    <source>
        <dbReference type="EMBL" id="KZL74009.1"/>
    </source>
</evidence>
<dbReference type="GO" id="GO:0006281">
    <property type="term" value="P:DNA repair"/>
    <property type="evidence" value="ECO:0007669"/>
    <property type="project" value="TreeGrafter"/>
</dbReference>
<dbReference type="CDD" id="cd18008">
    <property type="entry name" value="DEXDc_SHPRH-like"/>
    <property type="match status" value="1"/>
</dbReference>
<dbReference type="InterPro" id="IPR049730">
    <property type="entry name" value="SNF2/RAD54-like_C"/>
</dbReference>
<dbReference type="CDD" id="cd18793">
    <property type="entry name" value="SF2_C_SNF"/>
    <property type="match status" value="1"/>
</dbReference>
<reference evidence="8 9" key="1">
    <citation type="submission" date="2015-06" db="EMBL/GenBank/DDBJ databases">
        <title>Survival trade-offs in plant roots during colonization by closely related pathogenic and mutualistic fungi.</title>
        <authorList>
            <person name="Hacquard S."/>
            <person name="Kracher B."/>
            <person name="Hiruma K."/>
            <person name="Weinman A."/>
            <person name="Muench P."/>
            <person name="Garrido Oter R."/>
            <person name="Ver Loren van Themaat E."/>
            <person name="Dallerey J.-F."/>
            <person name="Damm U."/>
            <person name="Henrissat B."/>
            <person name="Lespinet O."/>
            <person name="Thon M."/>
            <person name="Kemen E."/>
            <person name="McHardy A.C."/>
            <person name="Schulze-Lefert P."/>
            <person name="O'Connell R.J."/>
        </authorList>
    </citation>
    <scope>NUCLEOTIDE SEQUENCE [LARGE SCALE GENOMIC DNA]</scope>
    <source>
        <strain evidence="8 9">0861</strain>
    </source>
</reference>
<feature type="compositionally biased region" description="Polar residues" evidence="5">
    <location>
        <begin position="1"/>
        <end position="10"/>
    </location>
</feature>
<dbReference type="InterPro" id="IPR001650">
    <property type="entry name" value="Helicase_C-like"/>
</dbReference>
<dbReference type="AlphaFoldDB" id="A0A166V050"/>
<evidence type="ECO:0000256" key="2">
    <source>
        <dbReference type="ARBA" id="ARBA00022801"/>
    </source>
</evidence>
<dbReference type="PROSITE" id="PS51194">
    <property type="entry name" value="HELICASE_CTER"/>
    <property type="match status" value="1"/>
</dbReference>
<gene>
    <name evidence="8" type="ORF">CT0861_00150</name>
</gene>
<feature type="compositionally biased region" description="Acidic residues" evidence="5">
    <location>
        <begin position="20"/>
        <end position="35"/>
    </location>
</feature>
<dbReference type="Gene3D" id="3.40.50.300">
    <property type="entry name" value="P-loop containing nucleotide triphosphate hydrolases"/>
    <property type="match status" value="1"/>
</dbReference>
<sequence length="914" mass="102301">MQYDGPNQSHLYDPLSASAEGDDAAMDITEDESEYELQGPATSARTTKKTSKRVAFADDNIGRQLQPSRRARTPQEYIANLKRRTERDLKRAFLKQISSKRSAGVADIFLEPPKAKRQRQRKLSTSSPSDPDEPALAVTVISDVVPELGGIPNPDQAKVSKKDRRKQIAAATVEGDSNRHLGSQKRDANLGMTIWGLANVDCVGSSDYKLKGMRTPIRGWQLQAAARMVMRENADEHPHGGILGDQMGMGKTLTSLVLIVGCPPLPQDTQSGCGGTLVVVPGPNVLKEWTEAISRHVDSIQSRDVLVFKKGTNTLETSQIAQYKIVITTYQELLKYPSAKKLATLAETYGEGTEELQNAVKDIAGPLFDIEWYRVVFDELHTIKNSETQTFNACYRLNSKRVWGLSGTPLINQCKEIFPYVKLIGVEGIETKKDFVDIYEKGPDASKKLDALINLVTIRRSHEDQFLGKQMLEGLPQFAAEIRWVNLSNEEQLIYDAVSHYFDNQTPPFPIVAMAQKRRAISHPYLLEKSFLEKIDNQVIQELIERLKQVEGKQWVYHQIGKRFNRHDPENAFASAGKSAPEEAPELTPREIAYAPLHPFGKSAFGGMFSMAHLLEYTIAEKDAGNIKCGVCKQKKKFEPMRISEGSSEEDSDNGMPRGRKSKAAEKRRKAQKKRERKRKSRRKYGGDHINNLPTLEEEDSSFLSISVNENGGVPCPGTKLTAAKELILQWQREAPDDKIIIFVEFIKTAVLLGIILNLEDIPFVYLNGKLTSTEKVNAVEAFKKDPMVKILIASMKVGGQALNLTCANRVIQIDSWWNEAAGDQANGRVNRMGQLKPSHAVVIKARGTIDEYITDLQNRKTEEIEHVLQDDGRVTEKLGEYETMALTAPVAWQELKQRIIDEIEQDNGPQGLR</sequence>
<dbReference type="SMART" id="SM00490">
    <property type="entry name" value="HELICc"/>
    <property type="match status" value="1"/>
</dbReference>
<dbReference type="InterPro" id="IPR000330">
    <property type="entry name" value="SNF2_N"/>
</dbReference>
<dbReference type="STRING" id="708197.A0A166V050"/>
<feature type="domain" description="Helicase ATP-binding" evidence="6">
    <location>
        <begin position="232"/>
        <end position="427"/>
    </location>
</feature>
<dbReference type="Gene3D" id="3.40.50.10810">
    <property type="entry name" value="Tandem AAA-ATPase domain"/>
    <property type="match status" value="1"/>
</dbReference>
<evidence type="ECO:0000256" key="5">
    <source>
        <dbReference type="SAM" id="MobiDB-lite"/>
    </source>
</evidence>
<keyword evidence="1" id="KW-0547">Nucleotide-binding</keyword>
<dbReference type="InterPro" id="IPR038718">
    <property type="entry name" value="SNF2-like_sf"/>
</dbReference>
<dbReference type="GO" id="GO:0005524">
    <property type="term" value="F:ATP binding"/>
    <property type="evidence" value="ECO:0007669"/>
    <property type="project" value="UniProtKB-KW"/>
</dbReference>
<dbReference type="InterPro" id="IPR050628">
    <property type="entry name" value="SNF2_RAD54_helicase_TF"/>
</dbReference>
<dbReference type="SUPFAM" id="SSF52540">
    <property type="entry name" value="P-loop containing nucleoside triphosphate hydrolases"/>
    <property type="match status" value="2"/>
</dbReference>
<feature type="region of interest" description="Disordered" evidence="5">
    <location>
        <begin position="1"/>
        <end position="73"/>
    </location>
</feature>
<evidence type="ECO:0000256" key="4">
    <source>
        <dbReference type="ARBA" id="ARBA00022840"/>
    </source>
</evidence>
<protein>
    <submittedName>
        <fullName evidence="8">DNA repair protein RAD5 (SNF2 super family protein)</fullName>
    </submittedName>
</protein>
<organism evidence="8 9">
    <name type="scientific">Colletotrichum tofieldiae</name>
    <dbReference type="NCBI Taxonomy" id="708197"/>
    <lineage>
        <taxon>Eukaryota</taxon>
        <taxon>Fungi</taxon>
        <taxon>Dikarya</taxon>
        <taxon>Ascomycota</taxon>
        <taxon>Pezizomycotina</taxon>
        <taxon>Sordariomycetes</taxon>
        <taxon>Hypocreomycetidae</taxon>
        <taxon>Glomerellales</taxon>
        <taxon>Glomerellaceae</taxon>
        <taxon>Colletotrichum</taxon>
        <taxon>Colletotrichum spaethianum species complex</taxon>
    </lineage>
</organism>
<evidence type="ECO:0000259" key="6">
    <source>
        <dbReference type="PROSITE" id="PS51192"/>
    </source>
</evidence>
<dbReference type="EMBL" id="LFIV01000037">
    <property type="protein sequence ID" value="KZL74009.1"/>
    <property type="molecule type" value="Genomic_DNA"/>
</dbReference>
<comment type="caution">
    <text evidence="8">The sequence shown here is derived from an EMBL/GenBank/DDBJ whole genome shotgun (WGS) entry which is preliminary data.</text>
</comment>
<dbReference type="GO" id="GO:0004386">
    <property type="term" value="F:helicase activity"/>
    <property type="evidence" value="ECO:0007669"/>
    <property type="project" value="UniProtKB-KW"/>
</dbReference>
<feature type="domain" description="Helicase C-terminal" evidence="7">
    <location>
        <begin position="723"/>
        <end position="873"/>
    </location>
</feature>
<name>A0A166V050_9PEZI</name>
<keyword evidence="4" id="KW-0067">ATP-binding</keyword>
<dbReference type="InterPro" id="IPR014001">
    <property type="entry name" value="Helicase_ATP-bd"/>
</dbReference>
<dbReference type="GO" id="GO:0008094">
    <property type="term" value="F:ATP-dependent activity, acting on DNA"/>
    <property type="evidence" value="ECO:0007669"/>
    <property type="project" value="TreeGrafter"/>
</dbReference>
<feature type="region of interest" description="Disordered" evidence="5">
    <location>
        <begin position="640"/>
        <end position="691"/>
    </location>
</feature>
<dbReference type="PANTHER" id="PTHR45626">
    <property type="entry name" value="TRANSCRIPTION TERMINATION FACTOR 2-RELATED"/>
    <property type="match status" value="1"/>
</dbReference>
<keyword evidence="9" id="KW-1185">Reference proteome</keyword>
<evidence type="ECO:0000256" key="1">
    <source>
        <dbReference type="ARBA" id="ARBA00022741"/>
    </source>
</evidence>
<dbReference type="PROSITE" id="PS51192">
    <property type="entry name" value="HELICASE_ATP_BIND_1"/>
    <property type="match status" value="1"/>
</dbReference>
<dbReference type="SMART" id="SM00487">
    <property type="entry name" value="DEXDc"/>
    <property type="match status" value="1"/>
</dbReference>
<feature type="compositionally biased region" description="Basic residues" evidence="5">
    <location>
        <begin position="658"/>
        <end position="684"/>
    </location>
</feature>
<evidence type="ECO:0000313" key="9">
    <source>
        <dbReference type="Proteomes" id="UP000076552"/>
    </source>
</evidence>
<dbReference type="Pfam" id="PF00176">
    <property type="entry name" value="SNF2-rel_dom"/>
    <property type="match status" value="1"/>
</dbReference>
<dbReference type="GO" id="GO:0016787">
    <property type="term" value="F:hydrolase activity"/>
    <property type="evidence" value="ECO:0007669"/>
    <property type="project" value="UniProtKB-KW"/>
</dbReference>
<evidence type="ECO:0000259" key="7">
    <source>
        <dbReference type="PROSITE" id="PS51194"/>
    </source>
</evidence>